<keyword evidence="4" id="KW-0408">Iron</keyword>
<dbReference type="Proteomes" id="UP001385951">
    <property type="component" value="Unassembled WGS sequence"/>
</dbReference>
<dbReference type="GO" id="GO:0046872">
    <property type="term" value="F:metal ion binding"/>
    <property type="evidence" value="ECO:0007669"/>
    <property type="project" value="UniProtKB-KW"/>
</dbReference>
<organism evidence="9 10">
    <name type="scientific">Cerrena zonata</name>
    <dbReference type="NCBI Taxonomy" id="2478898"/>
    <lineage>
        <taxon>Eukaryota</taxon>
        <taxon>Fungi</taxon>
        <taxon>Dikarya</taxon>
        <taxon>Basidiomycota</taxon>
        <taxon>Agaricomycotina</taxon>
        <taxon>Agaricomycetes</taxon>
        <taxon>Polyporales</taxon>
        <taxon>Cerrenaceae</taxon>
        <taxon>Cerrena</taxon>
    </lineage>
</organism>
<dbReference type="GO" id="GO:0051536">
    <property type="term" value="F:iron-sulfur cluster binding"/>
    <property type="evidence" value="ECO:0007669"/>
    <property type="project" value="UniProtKB-KW"/>
</dbReference>
<feature type="compositionally biased region" description="Basic and acidic residues" evidence="8">
    <location>
        <begin position="73"/>
        <end position="85"/>
    </location>
</feature>
<dbReference type="Pfam" id="PF09243">
    <property type="entry name" value="Rsm22"/>
    <property type="match status" value="2"/>
</dbReference>
<evidence type="ECO:0000256" key="6">
    <source>
        <dbReference type="ARBA" id="ARBA00023128"/>
    </source>
</evidence>
<gene>
    <name evidence="9" type="ORF">QCA50_010179</name>
</gene>
<keyword evidence="3" id="KW-0809">Transit peptide</keyword>
<sequence length="660" mass="72966">MLRSFPSRSARAIRTCHAGACNLSSSATKPSSSLPNAPVDLDPSFRALLNDVDLSLLKHRARNTIPGSHSSPSRRELEVVPHEQDPEVDYLTSEELDVLQDREDREHRKSPAALFGSQRIGAISIPFELQQMINNLIAESDKPLLHADAERLFLDEGSETPEWSISFNKKYKSRRQAYLRGDRDGTAFASVALPAQYAVVYSVLDHIKHRMGPEWTVGHVIDWGSGTGSGLWASTHSFQKIKESNVSVTLDDATLAESTLQSYLGIDKRDGLVNIAKRLVKGSLVNISIYAQLTVNLDLKTGDTTVTWKRSFSGTEKNPEDGEVLALSAFHLSTLPSHVARLTLFKEIWESNADTIVLIDHNTKAGFEAIAEAREYLLRKGKQQLADPSSSNVTLMGSHVLAPCPHDGACPLHQPGSKLICGFSQRLQRPDFVRKTKHSGIGHEDTGYSYVVIRRGERPPKPHTKVGRVGEVGRRVQEKLLHPQAPIVELLVDGEHGESASIESAPTLDSSSSPSVPSLLASSEEIAAALRAEAYSWPRLVFPPLKKSGHIILDGCTQEGKIMRMTIPRSQGKQPFYDARKSNWGDLFPHEPKNSPQERYAPTRGKRHDGTPLKGAHIGKSGGPAQKKTKEELLAFEKAKHERRKARSLDRREKHAFYGD</sequence>
<accession>A0AAW0G4G9</accession>
<evidence type="ECO:0000313" key="9">
    <source>
        <dbReference type="EMBL" id="KAK7686579.1"/>
    </source>
</evidence>
<evidence type="ECO:0000256" key="7">
    <source>
        <dbReference type="ARBA" id="ARBA00045681"/>
    </source>
</evidence>
<feature type="region of interest" description="Disordered" evidence="8">
    <location>
        <begin position="498"/>
        <end position="517"/>
    </location>
</feature>
<name>A0AAW0G4G9_9APHY</name>
<comment type="subcellular location">
    <subcellularLocation>
        <location evidence="1">Mitochondrion</location>
    </subcellularLocation>
</comment>
<keyword evidence="6" id="KW-0496">Mitochondrion</keyword>
<dbReference type="EMBL" id="JASBNA010000016">
    <property type="protein sequence ID" value="KAK7686579.1"/>
    <property type="molecule type" value="Genomic_DNA"/>
</dbReference>
<evidence type="ECO:0000256" key="8">
    <source>
        <dbReference type="SAM" id="MobiDB-lite"/>
    </source>
</evidence>
<proteinExistence type="predicted"/>
<dbReference type="PANTHER" id="PTHR13184">
    <property type="entry name" value="37S RIBOSOMAL PROTEIN S22"/>
    <property type="match status" value="1"/>
</dbReference>
<feature type="region of interest" description="Disordered" evidence="8">
    <location>
        <begin position="587"/>
        <end position="660"/>
    </location>
</feature>
<evidence type="ECO:0000313" key="10">
    <source>
        <dbReference type="Proteomes" id="UP001385951"/>
    </source>
</evidence>
<protein>
    <recommendedName>
        <fullName evidence="11">Rsm22-domain-containing protein</fullName>
    </recommendedName>
</protein>
<comment type="caution">
    <text evidence="9">The sequence shown here is derived from an EMBL/GenBank/DDBJ whole genome shotgun (WGS) entry which is preliminary data.</text>
</comment>
<evidence type="ECO:0000256" key="3">
    <source>
        <dbReference type="ARBA" id="ARBA00022946"/>
    </source>
</evidence>
<evidence type="ECO:0000256" key="2">
    <source>
        <dbReference type="ARBA" id="ARBA00022723"/>
    </source>
</evidence>
<feature type="compositionally biased region" description="Basic and acidic residues" evidence="8">
    <location>
        <begin position="628"/>
        <end position="640"/>
    </location>
</feature>
<feature type="region of interest" description="Disordered" evidence="8">
    <location>
        <begin position="63"/>
        <end position="85"/>
    </location>
</feature>
<dbReference type="GO" id="GO:0005763">
    <property type="term" value="C:mitochondrial small ribosomal subunit"/>
    <property type="evidence" value="ECO:0007669"/>
    <property type="project" value="TreeGrafter"/>
</dbReference>
<evidence type="ECO:0000256" key="5">
    <source>
        <dbReference type="ARBA" id="ARBA00023014"/>
    </source>
</evidence>
<reference evidence="9 10" key="1">
    <citation type="submission" date="2022-09" db="EMBL/GenBank/DDBJ databases">
        <authorList>
            <person name="Palmer J.M."/>
        </authorList>
    </citation>
    <scope>NUCLEOTIDE SEQUENCE [LARGE SCALE GENOMIC DNA]</scope>
    <source>
        <strain evidence="9 10">DSM 7382</strain>
    </source>
</reference>
<comment type="function">
    <text evidence="7">Mitochondrial ribosome (mitoribosome) assembly factor. Binds at the interface of the head and body domains of the mitochondrial small ribosomal subunit (mt-SSU), occluding the mRNA channel and preventing compaction of the head domain towards the body. Probable inactive methyltransferase: retains the characteristic folding and ability to bind S-adenosyl-L-methionine, but it probably lost its methyltransferase activity.</text>
</comment>
<keyword evidence="10" id="KW-1185">Reference proteome</keyword>
<dbReference type="GO" id="GO:0008168">
    <property type="term" value="F:methyltransferase activity"/>
    <property type="evidence" value="ECO:0007669"/>
    <property type="project" value="InterPro"/>
</dbReference>
<feature type="compositionally biased region" description="Basic and acidic residues" evidence="8">
    <location>
        <begin position="647"/>
        <end position="660"/>
    </location>
</feature>
<keyword evidence="5" id="KW-0411">Iron-sulfur</keyword>
<feature type="compositionally biased region" description="Low complexity" evidence="8">
    <location>
        <begin position="503"/>
        <end position="517"/>
    </location>
</feature>
<dbReference type="GO" id="GO:0003735">
    <property type="term" value="F:structural constituent of ribosome"/>
    <property type="evidence" value="ECO:0007669"/>
    <property type="project" value="TreeGrafter"/>
</dbReference>
<evidence type="ECO:0008006" key="11">
    <source>
        <dbReference type="Google" id="ProtNLM"/>
    </source>
</evidence>
<dbReference type="PANTHER" id="PTHR13184:SF5">
    <property type="entry name" value="METHYLTRANSFERASE-LIKE PROTEIN 17, MITOCHONDRIAL"/>
    <property type="match status" value="1"/>
</dbReference>
<evidence type="ECO:0000256" key="4">
    <source>
        <dbReference type="ARBA" id="ARBA00023004"/>
    </source>
</evidence>
<evidence type="ECO:0000256" key="1">
    <source>
        <dbReference type="ARBA" id="ARBA00004173"/>
    </source>
</evidence>
<dbReference type="InterPro" id="IPR015324">
    <property type="entry name" value="Ribosomal_Rsm22-like"/>
</dbReference>
<dbReference type="AlphaFoldDB" id="A0AAW0G4G9"/>
<dbReference type="InterPro" id="IPR052571">
    <property type="entry name" value="Mt_RNA_Methyltransferase"/>
</dbReference>
<dbReference type="GO" id="GO:0006412">
    <property type="term" value="P:translation"/>
    <property type="evidence" value="ECO:0007669"/>
    <property type="project" value="InterPro"/>
</dbReference>
<keyword evidence="2" id="KW-0479">Metal-binding</keyword>